<accession>A0AAE3VAJ0</accession>
<keyword evidence="4" id="KW-1185">Reference proteome</keyword>
<dbReference type="RefSeq" id="WP_307254651.1">
    <property type="nucleotide sequence ID" value="NZ_JAUSTO010000008.1"/>
</dbReference>
<dbReference type="Gene3D" id="3.40.1610.10">
    <property type="entry name" value="CV3147-like domain"/>
    <property type="match status" value="1"/>
</dbReference>
<sequence length="359" mass="38937">MKKLTLQEIKDTLVGCTILGTGGGGSLESGLEAIEKAWNAGHEFKLLSFDEINDDSYYANPYYCGSIVPKGDNSQKRGDEIATSVKALEEYMGVQFEGLVSIEYGGGNTGAVMAAAARTGKYIVDADAAGRAVPELQFSTYYVTENPITPFSVGTSFGDMAIVTNVENDARAEALSRYMAIGSGGLVGMTDHPIKGDKLRHAVIPNALTYAATVGRAQREAVERGSDPIQAILDTGKGKLLFQGTVTGESEWGIKEGFTVGTIHIAGEDAFAHQTAKIWYKNENMVMWIDDKVNLTCPDLICVVEKATGYPITNPNCVEGMEVAVLGFHCHELWKRERALEILNPRFFGFDMDCVFLQD</sequence>
<dbReference type="InterPro" id="IPR024071">
    <property type="entry name" value="S-Me-THD_C_sf"/>
</dbReference>
<evidence type="ECO:0000259" key="1">
    <source>
        <dbReference type="Pfam" id="PF06032"/>
    </source>
</evidence>
<proteinExistence type="predicted"/>
<evidence type="ECO:0000313" key="3">
    <source>
        <dbReference type="EMBL" id="MDQ0152776.1"/>
    </source>
</evidence>
<dbReference type="AlphaFoldDB" id="A0AAE3VAJ0"/>
<gene>
    <name evidence="3" type="ORF">J2S20_001474</name>
</gene>
<organism evidence="3 4">
    <name type="scientific">Moryella indoligenes</name>
    <dbReference type="NCBI Taxonomy" id="371674"/>
    <lineage>
        <taxon>Bacteria</taxon>
        <taxon>Bacillati</taxon>
        <taxon>Bacillota</taxon>
        <taxon>Clostridia</taxon>
        <taxon>Lachnospirales</taxon>
        <taxon>Lachnospiraceae</taxon>
        <taxon>Moryella</taxon>
    </lineage>
</organism>
<dbReference type="Pfam" id="PF20906">
    <property type="entry name" value="S-Me-THD_C"/>
    <property type="match status" value="1"/>
</dbReference>
<evidence type="ECO:0000259" key="2">
    <source>
        <dbReference type="Pfam" id="PF20906"/>
    </source>
</evidence>
<name>A0AAE3VAJ0_9FIRM</name>
<dbReference type="InterPro" id="IPR010318">
    <property type="entry name" value="S-Me-THD_N"/>
</dbReference>
<dbReference type="InterPro" id="IPR027479">
    <property type="entry name" value="S-Me-THD_N_sf"/>
</dbReference>
<feature type="domain" description="S-Me-THD-like C-terminal" evidence="2">
    <location>
        <begin position="168"/>
        <end position="355"/>
    </location>
</feature>
<feature type="domain" description="S-Me-THD N-terminal" evidence="1">
    <location>
        <begin position="8"/>
        <end position="164"/>
    </location>
</feature>
<comment type="caution">
    <text evidence="3">The sequence shown here is derived from an EMBL/GenBank/DDBJ whole genome shotgun (WGS) entry which is preliminary data.</text>
</comment>
<dbReference type="Gene3D" id="2.40.390.10">
    <property type="entry name" value="CV3147-like"/>
    <property type="match status" value="1"/>
</dbReference>
<dbReference type="InterPro" id="IPR048350">
    <property type="entry name" value="S-Me-THD-like_C"/>
</dbReference>
<evidence type="ECO:0000313" key="4">
    <source>
        <dbReference type="Proteomes" id="UP001241537"/>
    </source>
</evidence>
<protein>
    <submittedName>
        <fullName evidence="3">DUF917 family protein</fullName>
    </submittedName>
</protein>
<reference evidence="3" key="1">
    <citation type="submission" date="2023-07" db="EMBL/GenBank/DDBJ databases">
        <title>Genomic Encyclopedia of Type Strains, Phase IV (KMG-IV): sequencing the most valuable type-strain genomes for metagenomic binning, comparative biology and taxonomic classification.</title>
        <authorList>
            <person name="Goeker M."/>
        </authorList>
    </citation>
    <scope>NUCLEOTIDE SEQUENCE</scope>
    <source>
        <strain evidence="3">DSM 19659</strain>
    </source>
</reference>
<dbReference type="SUPFAM" id="SSF160991">
    <property type="entry name" value="CV3147-like"/>
    <property type="match status" value="1"/>
</dbReference>
<dbReference type="Pfam" id="PF06032">
    <property type="entry name" value="S-Me-THD_N"/>
    <property type="match status" value="1"/>
</dbReference>
<dbReference type="EMBL" id="JAUSTO010000008">
    <property type="protein sequence ID" value="MDQ0152776.1"/>
    <property type="molecule type" value="Genomic_DNA"/>
</dbReference>
<dbReference type="Proteomes" id="UP001241537">
    <property type="component" value="Unassembled WGS sequence"/>
</dbReference>